<dbReference type="GO" id="GO:0004176">
    <property type="term" value="F:ATP-dependent peptidase activity"/>
    <property type="evidence" value="ECO:0007669"/>
    <property type="project" value="InterPro"/>
</dbReference>
<dbReference type="SUPFAM" id="SSF52540">
    <property type="entry name" value="P-loop containing nucleoside triphosphate hydrolases"/>
    <property type="match status" value="1"/>
</dbReference>
<dbReference type="GO" id="GO:0006515">
    <property type="term" value="P:protein quality control for misfolded or incompletely synthesized proteins"/>
    <property type="evidence" value="ECO:0007669"/>
    <property type="project" value="TreeGrafter"/>
</dbReference>
<dbReference type="InterPro" id="IPR027417">
    <property type="entry name" value="P-loop_NTPase"/>
</dbReference>
<dbReference type="InterPro" id="IPR027065">
    <property type="entry name" value="Lon_Prtase"/>
</dbReference>
<keyword evidence="2" id="KW-0378">Hydrolase</keyword>
<name>A0A2H4UUN2_9VIRU</name>
<dbReference type="GO" id="GO:0016887">
    <property type="term" value="F:ATP hydrolysis activity"/>
    <property type="evidence" value="ECO:0007669"/>
    <property type="project" value="InterPro"/>
</dbReference>
<evidence type="ECO:0000313" key="2">
    <source>
        <dbReference type="EMBL" id="ATZ80535.1"/>
    </source>
</evidence>
<reference evidence="2" key="1">
    <citation type="journal article" date="2017" name="Elife">
        <title>The kinetoplastid-infecting Bodo saltans virus (BsV), a window into the most abundant giant viruses in the sea.</title>
        <authorList>
            <person name="Deeg C.M."/>
            <person name="Chow C.-E.T."/>
            <person name="Suttle C.A."/>
        </authorList>
    </citation>
    <scope>NUCLEOTIDE SEQUENCE</scope>
    <source>
        <strain evidence="2">NG1</strain>
    </source>
</reference>
<organism evidence="2">
    <name type="scientific">Bodo saltans virus</name>
    <dbReference type="NCBI Taxonomy" id="2024608"/>
    <lineage>
        <taxon>Viruses</taxon>
        <taxon>Varidnaviria</taxon>
        <taxon>Bamfordvirae</taxon>
        <taxon>Nucleocytoviricota</taxon>
        <taxon>Megaviricetes</taxon>
        <taxon>Imitervirales</taxon>
        <taxon>Mimiviridae</taxon>
        <taxon>Klosneuvirinae</taxon>
        <taxon>Theiavirus</taxon>
        <taxon>Theiavirus salishense</taxon>
    </lineage>
</organism>
<protein>
    <submittedName>
        <fullName evidence="2">ATP-dependent Lon protease</fullName>
    </submittedName>
</protein>
<dbReference type="GO" id="GO:0005524">
    <property type="term" value="F:ATP binding"/>
    <property type="evidence" value="ECO:0007669"/>
    <property type="project" value="InterPro"/>
</dbReference>
<feature type="domain" description="AAA+ ATPase" evidence="1">
    <location>
        <begin position="239"/>
        <end position="398"/>
    </location>
</feature>
<proteinExistence type="predicted"/>
<sequence length="482" mass="56532">MINKNNKLIKLLETFMQYFDNENENEIDILMPKKRRIEYPQKYIPKSSHEYNFENNIVNEMAKRNIVMNDVYNLNLCMDDNIWFFNHIRIRDNMEDNLEKLELANMIYHRYITIKNPNYRLLEDFKKSVNANDKNNFMQKIMDSKYDMNIKHLLYKRYKLYCENNDQSSDEYLKYMEWLDVALNIPVSESIHQIKQMDIQLKLKKLHLFLSSKIYGLNNVKEKIMETICTKILNPNGKNGKVILLVGSPGVGKTAIASVIAEAIEVPFDQISFGSIQDAKILTGHQSTYIGSVPGLFTKILMKSQRLDTLVLFDEIDKITNTQDSNITSVLYHVLDKTQNSRFKDVYIPEIPLDLSQLVVICTANDITKIDPILLDRMEVIMLSGYNLDDKLNISKQFIMPKIIKDLNFMINDINISDDVLRYIILNKTTQQPGMRDVERKLHELYTRILLLKHSDNIEYSFNIENITFPLILTKKHINILC</sequence>
<dbReference type="Gene3D" id="1.10.8.60">
    <property type="match status" value="1"/>
</dbReference>
<dbReference type="PANTHER" id="PTHR43718:SF2">
    <property type="entry name" value="LON PROTEASE HOMOLOG, MITOCHONDRIAL"/>
    <property type="match status" value="1"/>
</dbReference>
<accession>A0A2H4UUN2</accession>
<evidence type="ECO:0000313" key="3">
    <source>
        <dbReference type="Proteomes" id="UP000240325"/>
    </source>
</evidence>
<keyword evidence="3" id="KW-1185">Reference proteome</keyword>
<gene>
    <name evidence="2" type="ORF">BMW23_0485</name>
</gene>
<dbReference type="Proteomes" id="UP000240325">
    <property type="component" value="Segment"/>
</dbReference>
<dbReference type="SMART" id="SM00382">
    <property type="entry name" value="AAA"/>
    <property type="match status" value="1"/>
</dbReference>
<dbReference type="Pfam" id="PF00004">
    <property type="entry name" value="AAA"/>
    <property type="match status" value="1"/>
</dbReference>
<dbReference type="PANTHER" id="PTHR43718">
    <property type="entry name" value="LON PROTEASE"/>
    <property type="match status" value="1"/>
</dbReference>
<dbReference type="InterPro" id="IPR003593">
    <property type="entry name" value="AAA+_ATPase"/>
</dbReference>
<dbReference type="EMBL" id="MF782455">
    <property type="protein sequence ID" value="ATZ80535.1"/>
    <property type="molecule type" value="Genomic_DNA"/>
</dbReference>
<dbReference type="InterPro" id="IPR003959">
    <property type="entry name" value="ATPase_AAA_core"/>
</dbReference>
<dbReference type="Gene3D" id="3.40.50.300">
    <property type="entry name" value="P-loop containing nucleotide triphosphate hydrolases"/>
    <property type="match status" value="1"/>
</dbReference>
<keyword evidence="2" id="KW-0645">Protease</keyword>
<dbReference type="GO" id="GO:0004252">
    <property type="term" value="F:serine-type endopeptidase activity"/>
    <property type="evidence" value="ECO:0007669"/>
    <property type="project" value="InterPro"/>
</dbReference>
<evidence type="ECO:0000259" key="1">
    <source>
        <dbReference type="SMART" id="SM00382"/>
    </source>
</evidence>